<protein>
    <submittedName>
        <fullName evidence="1">Uncharacterized protein</fullName>
    </submittedName>
</protein>
<keyword evidence="2" id="KW-1185">Reference proteome</keyword>
<name>A0AAP0X584_LIQFO</name>
<evidence type="ECO:0000313" key="1">
    <source>
        <dbReference type="EMBL" id="KAK9291416.1"/>
    </source>
</evidence>
<comment type="caution">
    <text evidence="1">The sequence shown here is derived from an EMBL/GenBank/DDBJ whole genome shotgun (WGS) entry which is preliminary data.</text>
</comment>
<accession>A0AAP0X584</accession>
<organism evidence="1 2">
    <name type="scientific">Liquidambar formosana</name>
    <name type="common">Formosan gum</name>
    <dbReference type="NCBI Taxonomy" id="63359"/>
    <lineage>
        <taxon>Eukaryota</taxon>
        <taxon>Viridiplantae</taxon>
        <taxon>Streptophyta</taxon>
        <taxon>Embryophyta</taxon>
        <taxon>Tracheophyta</taxon>
        <taxon>Spermatophyta</taxon>
        <taxon>Magnoliopsida</taxon>
        <taxon>eudicotyledons</taxon>
        <taxon>Gunneridae</taxon>
        <taxon>Pentapetalae</taxon>
        <taxon>Saxifragales</taxon>
        <taxon>Altingiaceae</taxon>
        <taxon>Liquidambar</taxon>
    </lineage>
</organism>
<evidence type="ECO:0000313" key="2">
    <source>
        <dbReference type="Proteomes" id="UP001415857"/>
    </source>
</evidence>
<sequence length="60" mass="6635">MGVSRWQGKRQIIVIVETGLGYGLRGQITILVASFMVAQITRPMVLMGTSVGLIYQFAYD</sequence>
<dbReference type="AlphaFoldDB" id="A0AAP0X584"/>
<proteinExistence type="predicted"/>
<dbReference type="EMBL" id="JBBPBK010000001">
    <property type="protein sequence ID" value="KAK9291416.1"/>
    <property type="molecule type" value="Genomic_DNA"/>
</dbReference>
<dbReference type="Proteomes" id="UP001415857">
    <property type="component" value="Unassembled WGS sequence"/>
</dbReference>
<reference evidence="1 2" key="1">
    <citation type="journal article" date="2024" name="Plant J.">
        <title>Genome sequences and population genomics reveal climatic adaptation and genomic divergence between two closely related sweetgum species.</title>
        <authorList>
            <person name="Xu W.Q."/>
            <person name="Ren C.Q."/>
            <person name="Zhang X.Y."/>
            <person name="Comes H.P."/>
            <person name="Liu X.H."/>
            <person name="Li Y.G."/>
            <person name="Kettle C.J."/>
            <person name="Jalonen R."/>
            <person name="Gaisberger H."/>
            <person name="Ma Y.Z."/>
            <person name="Qiu Y.X."/>
        </authorList>
    </citation>
    <scope>NUCLEOTIDE SEQUENCE [LARGE SCALE GENOMIC DNA]</scope>
    <source>
        <strain evidence="1">Hangzhou</strain>
    </source>
</reference>
<gene>
    <name evidence="1" type="ORF">L1049_019363</name>
</gene>